<keyword evidence="2" id="KW-1185">Reference proteome</keyword>
<accession>A0A238XQG8</accession>
<gene>
    <name evidence="1" type="ORF">SAMN06269173_104265</name>
</gene>
<evidence type="ECO:0000313" key="1">
    <source>
        <dbReference type="EMBL" id="SNR60594.1"/>
    </source>
</evidence>
<dbReference type="AlphaFoldDB" id="A0A238XQG8"/>
<reference evidence="2" key="1">
    <citation type="submission" date="2017-06" db="EMBL/GenBank/DDBJ databases">
        <authorList>
            <person name="Varghese N."/>
            <person name="Submissions S."/>
        </authorList>
    </citation>
    <scope>NUCLEOTIDE SEQUENCE [LARGE SCALE GENOMIC DNA]</scope>
    <source>
        <strain evidence="2">DSM 28041</strain>
    </source>
</reference>
<dbReference type="Proteomes" id="UP000198310">
    <property type="component" value="Unassembled WGS sequence"/>
</dbReference>
<evidence type="ECO:0000313" key="2">
    <source>
        <dbReference type="Proteomes" id="UP000198310"/>
    </source>
</evidence>
<organism evidence="1 2">
    <name type="scientific">Hymenobacter mucosus</name>
    <dbReference type="NCBI Taxonomy" id="1411120"/>
    <lineage>
        <taxon>Bacteria</taxon>
        <taxon>Pseudomonadati</taxon>
        <taxon>Bacteroidota</taxon>
        <taxon>Cytophagia</taxon>
        <taxon>Cytophagales</taxon>
        <taxon>Hymenobacteraceae</taxon>
        <taxon>Hymenobacter</taxon>
    </lineage>
</organism>
<name>A0A238XQG8_9BACT</name>
<proteinExistence type="predicted"/>
<protein>
    <recommendedName>
        <fullName evidence="3">DUF4270 domain-containing protein</fullName>
    </recommendedName>
</protein>
<dbReference type="EMBL" id="FZNS01000004">
    <property type="protein sequence ID" value="SNR60594.1"/>
    <property type="molecule type" value="Genomic_DNA"/>
</dbReference>
<dbReference type="RefSeq" id="WP_089332700.1">
    <property type="nucleotide sequence ID" value="NZ_FZNS01000004.1"/>
</dbReference>
<dbReference type="PROSITE" id="PS51257">
    <property type="entry name" value="PROKAR_LIPOPROTEIN"/>
    <property type="match status" value="1"/>
</dbReference>
<dbReference type="Pfam" id="PF14092">
    <property type="entry name" value="DUF4270"/>
    <property type="match status" value="1"/>
</dbReference>
<sequence length="442" mass="47906">MNKVRFFLNQWACRVAGLPVLGLLVLLLASCEEPSDVGSELVVDTTTGTLFVDTLTVRTSTVLVDSVVTSTSSYLLLGQYQDNRLGTITARSYLRLGLGGTTFEPDVSAVYDSVVLLLPTDTYRYGDTTKVQHLAVHRLREPLRPNTKYYAFNTVGYNATPLVTQAFRARPNLTTLRVPLPASLGRELLTAGISRQLSSDDALEARLPGFCLSPGATDNAAILRFLATSTSATLRLYYHLPTATDEALSRDFTIADGSRHFYQLQADRSSTLLSSLTASRQAIASTRTAAEAYIQGGLGLQTKIEVPYLLDLNNLGGTWVLNSAQLQLETVQGTEKGAFAPATLVLQLADRGNHSGSYLTDLNGATLTAAYSYAYSSRTNLEQGSYSFSLTPYYEAALKREVANEGLLLSSTSPDTPERAILGGTANVTNPIKLRVYLTRVQ</sequence>
<evidence type="ECO:0008006" key="3">
    <source>
        <dbReference type="Google" id="ProtNLM"/>
    </source>
</evidence>
<dbReference type="InterPro" id="IPR025366">
    <property type="entry name" value="DUF4270"/>
</dbReference>